<dbReference type="EMBL" id="AP018929">
    <property type="protein sequence ID" value="BBG23432.1"/>
    <property type="molecule type" value="Genomic_DNA"/>
</dbReference>
<feature type="transmembrane region" description="Helical" evidence="5">
    <location>
        <begin position="167"/>
        <end position="185"/>
    </location>
</feature>
<feature type="domain" description="EamA" evidence="6">
    <location>
        <begin position="139"/>
        <end position="269"/>
    </location>
</feature>
<dbReference type="Proteomes" id="UP000322983">
    <property type="component" value="Chromosome"/>
</dbReference>
<evidence type="ECO:0000256" key="2">
    <source>
        <dbReference type="ARBA" id="ARBA00022692"/>
    </source>
</evidence>
<dbReference type="KEGG" id="step:IC006_0716"/>
<sequence>MTILERKFYYLLLILGGISFGTASIFIKESGMTPASITFLRFLVAGAMLTRGKLRLELRARDYLVLGGLLAFHMFTFIEGVYHTTIMDATVLVSTSPFFVVIFTALRKNVVLRDVEAVLIGFIGVVLINFPLNEGNLVGNLISLISALSIALYTFRLSSVKYEDPLSLTAWIYLFSSLLSFPFFLLQGLGRVDLTSVLSLIGLIAIPTLIGHTSIVISSGKVKPQHIETIGLLEPVVATTLSIPLFGEIPSVLQLGGSALVILSILFIIKGG</sequence>
<organism evidence="8 10">
    <name type="scientific">Sulfuracidifex tepidarius</name>
    <dbReference type="NCBI Taxonomy" id="1294262"/>
    <lineage>
        <taxon>Archaea</taxon>
        <taxon>Thermoproteota</taxon>
        <taxon>Thermoprotei</taxon>
        <taxon>Sulfolobales</taxon>
        <taxon>Sulfolobaceae</taxon>
        <taxon>Sulfuracidifex</taxon>
    </lineage>
</organism>
<evidence type="ECO:0000313" key="7">
    <source>
        <dbReference type="EMBL" id="BBG23432.1"/>
    </source>
</evidence>
<dbReference type="SUPFAM" id="SSF103481">
    <property type="entry name" value="Multidrug resistance efflux transporter EmrE"/>
    <property type="match status" value="1"/>
</dbReference>
<dbReference type="Proteomes" id="UP000325030">
    <property type="component" value="Chromosome"/>
</dbReference>
<keyword evidence="9" id="KW-1185">Reference proteome</keyword>
<dbReference type="AlphaFoldDB" id="A0A510E114"/>
<dbReference type="InterPro" id="IPR050638">
    <property type="entry name" value="AA-Vitamin_Transporters"/>
</dbReference>
<gene>
    <name evidence="7" type="ORF">IC006_0716</name>
    <name evidence="8" type="ORF">IC007_0689</name>
</gene>
<evidence type="ECO:0000256" key="4">
    <source>
        <dbReference type="ARBA" id="ARBA00023136"/>
    </source>
</evidence>
<evidence type="ECO:0000256" key="3">
    <source>
        <dbReference type="ARBA" id="ARBA00022989"/>
    </source>
</evidence>
<evidence type="ECO:0000313" key="8">
    <source>
        <dbReference type="EMBL" id="BBG26184.1"/>
    </source>
</evidence>
<dbReference type="InterPro" id="IPR037185">
    <property type="entry name" value="EmrE-like"/>
</dbReference>
<keyword evidence="3 5" id="KW-1133">Transmembrane helix</keyword>
<protein>
    <recommendedName>
        <fullName evidence="6">EamA domain-containing protein</fullName>
    </recommendedName>
</protein>
<feature type="transmembrane region" description="Helical" evidence="5">
    <location>
        <begin position="197"/>
        <end position="217"/>
    </location>
</feature>
<evidence type="ECO:0000256" key="5">
    <source>
        <dbReference type="SAM" id="Phobius"/>
    </source>
</evidence>
<keyword evidence="4 5" id="KW-0472">Membrane</keyword>
<feature type="domain" description="EamA" evidence="6">
    <location>
        <begin position="8"/>
        <end position="129"/>
    </location>
</feature>
<feature type="transmembrane region" description="Helical" evidence="5">
    <location>
        <begin position="252"/>
        <end position="269"/>
    </location>
</feature>
<dbReference type="PANTHER" id="PTHR32322:SF2">
    <property type="entry name" value="EAMA DOMAIN-CONTAINING PROTEIN"/>
    <property type="match status" value="1"/>
</dbReference>
<dbReference type="EMBL" id="AP018930">
    <property type="protein sequence ID" value="BBG26184.1"/>
    <property type="molecule type" value="Genomic_DNA"/>
</dbReference>
<dbReference type="PANTHER" id="PTHR32322">
    <property type="entry name" value="INNER MEMBRANE TRANSPORTER"/>
    <property type="match status" value="1"/>
</dbReference>
<reference evidence="10" key="1">
    <citation type="submission" date="2018-09" db="EMBL/GenBank/DDBJ databases">
        <title>Complete Genome Sequencing of Sulfolobus sp. JCM 16834.</title>
        <authorList>
            <person name="Kato S."/>
            <person name="Itoh T."/>
            <person name="Ohkuma M."/>
        </authorList>
    </citation>
    <scope>NUCLEOTIDE SEQUENCE [LARGE SCALE GENOMIC DNA]</scope>
    <source>
        <strain evidence="10">IC-007</strain>
    </source>
</reference>
<accession>A0A510DTB3</accession>
<dbReference type="Pfam" id="PF00892">
    <property type="entry name" value="EamA"/>
    <property type="match status" value="2"/>
</dbReference>
<evidence type="ECO:0000259" key="6">
    <source>
        <dbReference type="Pfam" id="PF00892"/>
    </source>
</evidence>
<dbReference type="InterPro" id="IPR000620">
    <property type="entry name" value="EamA_dom"/>
</dbReference>
<accession>A0A510E114</accession>
<name>A0A510E114_9CREN</name>
<feature type="transmembrane region" description="Helical" evidence="5">
    <location>
        <begin position="7"/>
        <end position="27"/>
    </location>
</feature>
<evidence type="ECO:0000313" key="10">
    <source>
        <dbReference type="Proteomes" id="UP000325030"/>
    </source>
</evidence>
<comment type="subcellular location">
    <subcellularLocation>
        <location evidence="1">Membrane</location>
        <topology evidence="1">Multi-pass membrane protein</topology>
    </subcellularLocation>
</comment>
<feature type="transmembrane region" description="Helical" evidence="5">
    <location>
        <begin position="115"/>
        <end position="132"/>
    </location>
</feature>
<reference evidence="8 9" key="2">
    <citation type="journal article" date="2020" name="Int. J. Syst. Evol. Microbiol.">
        <title>Sulfuracidifex tepidarius gen. nov., sp. nov. and transfer of Sulfolobus metallicus Huber and Stetter 1992 to the genus Sulfuracidifex as Sulfuracidifex metallicus comb. nov.</title>
        <authorList>
            <person name="Itoh T."/>
            <person name="Miura T."/>
            <person name="Sakai H.D."/>
            <person name="Kato S."/>
            <person name="Ohkuma M."/>
            <person name="Takashina T."/>
        </authorList>
    </citation>
    <scope>NUCLEOTIDE SEQUENCE</scope>
    <source>
        <strain evidence="7 9">IC-006</strain>
        <strain evidence="8">IC-007</strain>
    </source>
</reference>
<feature type="transmembrane region" description="Helical" evidence="5">
    <location>
        <begin position="63"/>
        <end position="83"/>
    </location>
</feature>
<feature type="transmembrane region" description="Helical" evidence="5">
    <location>
        <begin position="89"/>
        <end position="106"/>
    </location>
</feature>
<proteinExistence type="predicted"/>
<keyword evidence="2 5" id="KW-0812">Transmembrane</keyword>
<evidence type="ECO:0000256" key="1">
    <source>
        <dbReference type="ARBA" id="ARBA00004141"/>
    </source>
</evidence>
<evidence type="ECO:0000313" key="9">
    <source>
        <dbReference type="Proteomes" id="UP000322983"/>
    </source>
</evidence>
<feature type="transmembrane region" description="Helical" evidence="5">
    <location>
        <begin position="138"/>
        <end position="155"/>
    </location>
</feature>
<dbReference type="STRING" id="1294262.GCA_001316085_02003"/>
<feature type="transmembrane region" description="Helical" evidence="5">
    <location>
        <begin position="33"/>
        <end position="51"/>
    </location>
</feature>
<dbReference type="GO" id="GO:0016020">
    <property type="term" value="C:membrane"/>
    <property type="evidence" value="ECO:0007669"/>
    <property type="project" value="UniProtKB-SubCell"/>
</dbReference>
<feature type="transmembrane region" description="Helical" evidence="5">
    <location>
        <begin position="229"/>
        <end position="246"/>
    </location>
</feature>